<sequence length="65" mass="6988">MKQSGGRPLEPVPPRGRTGRPEDVDVSPERIRALVAGRVPHALLLDLAPGAATGEQILRQERLGE</sequence>
<gene>
    <name evidence="2" type="ORF">KIN34_15160</name>
</gene>
<feature type="region of interest" description="Disordered" evidence="1">
    <location>
        <begin position="1"/>
        <end position="27"/>
    </location>
</feature>
<comment type="caution">
    <text evidence="2">The sequence shown here is derived from an EMBL/GenBank/DDBJ whole genome shotgun (WGS) entry which is preliminary data.</text>
</comment>
<proteinExistence type="predicted"/>
<name>A0ABS5U2S2_9CELL</name>
<evidence type="ECO:0000313" key="3">
    <source>
        <dbReference type="Proteomes" id="UP000722125"/>
    </source>
</evidence>
<keyword evidence="3" id="KW-1185">Reference proteome</keyword>
<accession>A0ABS5U2S2</accession>
<dbReference type="RefSeq" id="WP_214352712.1">
    <property type="nucleotide sequence ID" value="NZ_JAHBOH010000002.1"/>
</dbReference>
<organism evidence="2 3">
    <name type="scientific">Cellulomonas fulva</name>
    <dbReference type="NCBI Taxonomy" id="2835530"/>
    <lineage>
        <taxon>Bacteria</taxon>
        <taxon>Bacillati</taxon>
        <taxon>Actinomycetota</taxon>
        <taxon>Actinomycetes</taxon>
        <taxon>Micrococcales</taxon>
        <taxon>Cellulomonadaceae</taxon>
        <taxon>Cellulomonas</taxon>
    </lineage>
</organism>
<reference evidence="2 3" key="1">
    <citation type="submission" date="2021-05" db="EMBL/GenBank/DDBJ databases">
        <title>Description of Cellulomonas sp. DKR-3 sp. nov.</title>
        <authorList>
            <person name="Dahal R.H."/>
            <person name="Chaudhary D.K."/>
        </authorList>
    </citation>
    <scope>NUCLEOTIDE SEQUENCE [LARGE SCALE GENOMIC DNA]</scope>
    <source>
        <strain evidence="2 3">DKR-3</strain>
    </source>
</reference>
<evidence type="ECO:0000256" key="1">
    <source>
        <dbReference type="SAM" id="MobiDB-lite"/>
    </source>
</evidence>
<evidence type="ECO:0000313" key="2">
    <source>
        <dbReference type="EMBL" id="MBT0995621.1"/>
    </source>
</evidence>
<dbReference type="Proteomes" id="UP000722125">
    <property type="component" value="Unassembled WGS sequence"/>
</dbReference>
<protein>
    <submittedName>
        <fullName evidence="2">Uncharacterized protein</fullName>
    </submittedName>
</protein>
<dbReference type="EMBL" id="JAHBOH010000002">
    <property type="protein sequence ID" value="MBT0995621.1"/>
    <property type="molecule type" value="Genomic_DNA"/>
</dbReference>